<protein>
    <recommendedName>
        <fullName evidence="6">Probable inorganic carbon transporter subunit DabA</fullName>
    </recommendedName>
</protein>
<dbReference type="InterPro" id="IPR018752">
    <property type="entry name" value="DabA"/>
</dbReference>
<keyword evidence="4 6" id="KW-0862">Zinc</keyword>
<keyword evidence="1 6" id="KW-0813">Transport</keyword>
<dbReference type="EMBL" id="CP036274">
    <property type="protein sequence ID" value="QDU25271.1"/>
    <property type="molecule type" value="Genomic_DNA"/>
</dbReference>
<evidence type="ECO:0000313" key="9">
    <source>
        <dbReference type="Proteomes" id="UP000315017"/>
    </source>
</evidence>
<comment type="subcellular location">
    <subcellularLocation>
        <location evidence="6">Cell membrane</location>
        <topology evidence="6">Peripheral membrane protein</topology>
    </subcellularLocation>
</comment>
<dbReference type="GO" id="GO:0005886">
    <property type="term" value="C:plasma membrane"/>
    <property type="evidence" value="ECO:0007669"/>
    <property type="project" value="UniProtKB-SubCell"/>
</dbReference>
<evidence type="ECO:0000313" key="8">
    <source>
        <dbReference type="EMBL" id="QDU25271.1"/>
    </source>
</evidence>
<evidence type="ECO:0000256" key="7">
    <source>
        <dbReference type="SAM" id="MobiDB-lite"/>
    </source>
</evidence>
<feature type="binding site" evidence="6">
    <location>
        <position position="706"/>
    </location>
    <ligand>
        <name>Zn(2+)</name>
        <dbReference type="ChEBI" id="CHEBI:29105"/>
    </ligand>
</feature>
<keyword evidence="5 6" id="KW-0472">Membrane</keyword>
<feature type="binding site" evidence="6">
    <location>
        <position position="520"/>
    </location>
    <ligand>
        <name>Zn(2+)</name>
        <dbReference type="ChEBI" id="CHEBI:29105"/>
    </ligand>
</feature>
<accession>A0A517Y4U8</accession>
<dbReference type="Proteomes" id="UP000315017">
    <property type="component" value="Chromosome"/>
</dbReference>
<feature type="binding site" evidence="6">
    <location>
        <position position="518"/>
    </location>
    <ligand>
        <name>Zn(2+)</name>
        <dbReference type="ChEBI" id="CHEBI:29105"/>
    </ligand>
</feature>
<keyword evidence="2 6" id="KW-1003">Cell membrane</keyword>
<evidence type="ECO:0000256" key="6">
    <source>
        <dbReference type="HAMAP-Rule" id="MF_01871"/>
    </source>
</evidence>
<comment type="similarity">
    <text evidence="6">Belongs to the inorganic carbon transporter (TC 9.A.2) DabA family.</text>
</comment>
<reference evidence="8 9" key="1">
    <citation type="submission" date="2019-02" db="EMBL/GenBank/DDBJ databases">
        <title>Deep-cultivation of Planctomycetes and their phenomic and genomic characterization uncovers novel biology.</title>
        <authorList>
            <person name="Wiegand S."/>
            <person name="Jogler M."/>
            <person name="Boedeker C."/>
            <person name="Pinto D."/>
            <person name="Vollmers J."/>
            <person name="Rivas-Marin E."/>
            <person name="Kohn T."/>
            <person name="Peeters S.H."/>
            <person name="Heuer A."/>
            <person name="Rast P."/>
            <person name="Oberbeckmann S."/>
            <person name="Bunk B."/>
            <person name="Jeske O."/>
            <person name="Meyerdierks A."/>
            <person name="Storesund J.E."/>
            <person name="Kallscheuer N."/>
            <person name="Luecker S."/>
            <person name="Lage O.M."/>
            <person name="Pohl T."/>
            <person name="Merkel B.J."/>
            <person name="Hornburger P."/>
            <person name="Mueller R.-W."/>
            <person name="Bruemmer F."/>
            <person name="Labrenz M."/>
            <person name="Spormann A.M."/>
            <person name="Op den Camp H."/>
            <person name="Overmann J."/>
            <person name="Amann R."/>
            <person name="Jetten M.S.M."/>
            <person name="Mascher T."/>
            <person name="Medema M.H."/>
            <person name="Devos D.P."/>
            <person name="Kaster A.-K."/>
            <person name="Ovreas L."/>
            <person name="Rohde M."/>
            <person name="Galperin M.Y."/>
            <person name="Jogler C."/>
        </authorList>
    </citation>
    <scope>NUCLEOTIDE SEQUENCE [LARGE SCALE GENOMIC DNA]</scope>
    <source>
        <strain evidence="8 9">ETA_A8</strain>
    </source>
</reference>
<proteinExistence type="inferred from homology"/>
<dbReference type="Pfam" id="PF10070">
    <property type="entry name" value="DabA"/>
    <property type="match status" value="1"/>
</dbReference>
<feature type="compositionally biased region" description="Basic and acidic residues" evidence="7">
    <location>
        <begin position="8"/>
        <end position="18"/>
    </location>
</feature>
<dbReference type="GO" id="GO:0008270">
    <property type="term" value="F:zinc ion binding"/>
    <property type="evidence" value="ECO:0007669"/>
    <property type="project" value="UniProtKB-UniRule"/>
</dbReference>
<name>A0A517Y4U8_9BACT</name>
<dbReference type="AlphaFoldDB" id="A0A517Y4U8"/>
<comment type="cofactor">
    <cofactor evidence="6">
        <name>Zn(2+)</name>
        <dbReference type="ChEBI" id="CHEBI:29105"/>
    </cofactor>
</comment>
<dbReference type="PANTHER" id="PTHR38344:SF1">
    <property type="entry name" value="INORGANIC CARBON TRANSPORTER SUBUNIT DABA-RELATED"/>
    <property type="match status" value="1"/>
</dbReference>
<comment type="function">
    <text evidence="6">Part of an energy-coupled inorganic carbon pump.</text>
</comment>
<comment type="subunit">
    <text evidence="6">Forms a complex with DabB.</text>
</comment>
<evidence type="ECO:0000256" key="2">
    <source>
        <dbReference type="ARBA" id="ARBA00022475"/>
    </source>
</evidence>
<dbReference type="PANTHER" id="PTHR38344">
    <property type="entry name" value="UPF0753 PROTEIN AQ_863"/>
    <property type="match status" value="1"/>
</dbReference>
<dbReference type="KEGG" id="aagg:ETAA8_03350"/>
<feature type="region of interest" description="Disordered" evidence="7">
    <location>
        <begin position="1"/>
        <end position="21"/>
    </location>
</feature>
<organism evidence="8 9">
    <name type="scientific">Anatilimnocola aggregata</name>
    <dbReference type="NCBI Taxonomy" id="2528021"/>
    <lineage>
        <taxon>Bacteria</taxon>
        <taxon>Pseudomonadati</taxon>
        <taxon>Planctomycetota</taxon>
        <taxon>Planctomycetia</taxon>
        <taxon>Pirellulales</taxon>
        <taxon>Pirellulaceae</taxon>
        <taxon>Anatilimnocola</taxon>
    </lineage>
</organism>
<sequence>MPVTMQRPADDVREDEVKPSPPADLELLKQRIVLIGDLLPTQGPITAFVFLNTLQALEDLPFEQGVKEGARLFHCQPYLSEEKYRERLTQGRIRLIDLQYIVREDLADRADEIVFGDTTRFDLRLAMLQHPLRTGPAEELRWFIAETDALQHLRPEASSGIREKFLRESKHWIMRDARTAGDSENYQPDESDQRTQSLLADLLKRYGQSSMEHWNDRTWEACSLQALWRVCRAGVQGLPAPIREELPTLRHRDLLLAATGEDSDALVHEVLIRFCAAFADQGFADWLLPDRELGIFRAFSNLYCQSAGPPDRWLAALPAELKRIEQAGLSPLESIRESLTLLGVSAEDEREYLTASILALQGWAGLIWQMEVRSDRVAVPAPVGSLVEFVAVRLILERIALAHVARTALRCECGFQELPAKLQSLHKRAVDNVEQRAFLAFQLAQVLGWNTYQLLNLSKDQWGKLIAEIESFYSFERRRIFHLAFERQYRIQALDAISAHAAKPARRVDKPRFQAVFCIDAREESFRRHLEEFAPEVETFSVAGFFGVAMYYRGVADAHYATLCPIVVRPKHWVIEEVVLPFEETNRRRAQTRRAIGATSLGMHRGSRNLASGALLTASLGVLASIPLVARVLFPRWTALVSRTANSLVAPPQITRLRLERQTPEPGMEDAQIGFSVDEMANIGERMLRDMGLIENFARLVMFLGHGSHCLNNPHKSAYDCGACSGSPGGPNARALASFLNDPRVRDILKSRGLTIPRETVFVGGLHNTAADTITCSDLDLLPKTHHRDFEQAMETLRSVCQRNAHERCRRFYSAPLDITPLEAREHAEGRSEDLAQTRPEFGNASNAMCFVGRRSRVRGLYMDRRSFMHSYDITVDDANSTILGRILAPVVPVCQGINLMYFFSAVDSTGWGAGTKLPHNITALLGVMDGYSSDLRPGLPHQGVEIHEPLRLLFVIESTPERMLAIMARDQTVGRILRNGWAQLAVLDPDSNDLQVYRHGIFEPYTPEVRGLPQATSSVDWYRGWREHLGFASIRTPPQPQ</sequence>
<keyword evidence="3 6" id="KW-0479">Metal-binding</keyword>
<dbReference type="RefSeq" id="WP_238397655.1">
    <property type="nucleotide sequence ID" value="NZ_CP036274.1"/>
</dbReference>
<evidence type="ECO:0000256" key="5">
    <source>
        <dbReference type="ARBA" id="ARBA00023136"/>
    </source>
</evidence>
<evidence type="ECO:0000256" key="1">
    <source>
        <dbReference type="ARBA" id="ARBA00022448"/>
    </source>
</evidence>
<evidence type="ECO:0000256" key="3">
    <source>
        <dbReference type="ARBA" id="ARBA00022723"/>
    </source>
</evidence>
<dbReference type="HAMAP" id="MF_01871">
    <property type="entry name" value="DabA"/>
    <property type="match status" value="1"/>
</dbReference>
<feature type="binding site" evidence="6">
    <location>
        <position position="721"/>
    </location>
    <ligand>
        <name>Zn(2+)</name>
        <dbReference type="ChEBI" id="CHEBI:29105"/>
    </ligand>
</feature>
<evidence type="ECO:0000256" key="4">
    <source>
        <dbReference type="ARBA" id="ARBA00022833"/>
    </source>
</evidence>
<gene>
    <name evidence="6" type="primary">dabA</name>
    <name evidence="8" type="ORF">ETAA8_03350</name>
</gene>
<keyword evidence="9" id="KW-1185">Reference proteome</keyword>